<dbReference type="PANTHER" id="PTHR44899:SF6">
    <property type="entry name" value="SERINE_THREONINE PROTEIN KINASE"/>
    <property type="match status" value="1"/>
</dbReference>
<keyword evidence="3 11" id="KW-0723">Serine/threonine-protein kinase</keyword>
<dbReference type="EC" id="2.7.11.1" evidence="2"/>
<evidence type="ECO:0000256" key="11">
    <source>
        <dbReference type="RuleBase" id="RU000304"/>
    </source>
</evidence>
<dbReference type="PROSITE" id="PS50011">
    <property type="entry name" value="PROTEIN_KINASE_DOM"/>
    <property type="match status" value="1"/>
</dbReference>
<dbReference type="EMBL" id="DS113364">
    <property type="protein sequence ID" value="EAY09126.1"/>
    <property type="molecule type" value="Genomic_DNA"/>
</dbReference>
<organism evidence="14 15">
    <name type="scientific">Trichomonas vaginalis (strain ATCC PRA-98 / G3)</name>
    <dbReference type="NCBI Taxonomy" id="412133"/>
    <lineage>
        <taxon>Eukaryota</taxon>
        <taxon>Metamonada</taxon>
        <taxon>Parabasalia</taxon>
        <taxon>Trichomonadida</taxon>
        <taxon>Trichomonadidae</taxon>
        <taxon>Trichomonas</taxon>
    </lineage>
</organism>
<protein>
    <recommendedName>
        <fullName evidence="2">non-specific serine/threonine protein kinase</fullName>
        <ecNumber evidence="2">2.7.11.1</ecNumber>
    </recommendedName>
</protein>
<sequence length="402" mass="45937">MNLPGFVEQKVLGKGTYGCVYKAKRLSDGQSYAVKVINLGNLNHREIEDSVNEIRLMASFSSPFIIRFYEAFCDNRRLCIVTEYSRLGDLAHLIERRKKKRRPFHEDDIWRYLLQMLEGLKVLHNCGVVHRDIKSANILLSAPDLIKIADLGVSTVLHTTQLARTQIGTPLYLAPEVWKRRPYDSKCDMWSLGVLLYEMMTFTYPFTARTTQELAQRCCLGKFTIPHGYSAELVSIVRRLLQVNPLMRPSVDDLLNTQCIKNRIGMLAAFVEHSEDLETDDKLLSTIKVPMNVRNLHLPSAAYGKKVSIVKPLEQRLHMKKGVKLSKDVSVISSPELQLVADLDWWSPNKVGQEPLTGRDENQNPNAYEMQRPMSQRPALKPIPPPPIGVRAPRPNPRFMRH</sequence>
<dbReference type="Pfam" id="PF00069">
    <property type="entry name" value="Pkinase"/>
    <property type="match status" value="1"/>
</dbReference>
<feature type="region of interest" description="Disordered" evidence="12">
    <location>
        <begin position="351"/>
        <end position="402"/>
    </location>
</feature>
<dbReference type="eggNOG" id="KOG1826">
    <property type="taxonomic scope" value="Eukaryota"/>
</dbReference>
<dbReference type="OrthoDB" id="248923at2759"/>
<dbReference type="InterPro" id="IPR000719">
    <property type="entry name" value="Prot_kinase_dom"/>
</dbReference>
<dbReference type="InterPro" id="IPR051131">
    <property type="entry name" value="NEK_Ser/Thr_kinase_NIMA"/>
</dbReference>
<keyword evidence="4" id="KW-0808">Transferase</keyword>
<dbReference type="PANTHER" id="PTHR44899">
    <property type="entry name" value="CAMK FAMILY PROTEIN KINASE"/>
    <property type="match status" value="1"/>
</dbReference>
<evidence type="ECO:0000313" key="15">
    <source>
        <dbReference type="Proteomes" id="UP000001542"/>
    </source>
</evidence>
<accession>A2EE14</accession>
<dbReference type="GO" id="GO:0004674">
    <property type="term" value="F:protein serine/threonine kinase activity"/>
    <property type="evidence" value="ECO:0000318"/>
    <property type="project" value="GO_Central"/>
</dbReference>
<evidence type="ECO:0000256" key="2">
    <source>
        <dbReference type="ARBA" id="ARBA00012513"/>
    </source>
</evidence>
<dbReference type="SMR" id="A2EE14"/>
<dbReference type="KEGG" id="tva:4767042"/>
<dbReference type="AlphaFoldDB" id="A2EE14"/>
<evidence type="ECO:0000256" key="5">
    <source>
        <dbReference type="ARBA" id="ARBA00022741"/>
    </source>
</evidence>
<comment type="similarity">
    <text evidence="1">Belongs to the protein kinase superfamily. NEK Ser/Thr protein kinase family. NIMA subfamily.</text>
</comment>
<dbReference type="PROSITE" id="PS00107">
    <property type="entry name" value="PROTEIN_KINASE_ATP"/>
    <property type="match status" value="1"/>
</dbReference>
<evidence type="ECO:0000256" key="4">
    <source>
        <dbReference type="ARBA" id="ARBA00022679"/>
    </source>
</evidence>
<dbReference type="InterPro" id="IPR017441">
    <property type="entry name" value="Protein_kinase_ATP_BS"/>
</dbReference>
<dbReference type="SUPFAM" id="SSF56112">
    <property type="entry name" value="Protein kinase-like (PK-like)"/>
    <property type="match status" value="1"/>
</dbReference>
<keyword evidence="7 10" id="KW-0067">ATP-binding</keyword>
<evidence type="ECO:0000256" key="9">
    <source>
        <dbReference type="ARBA" id="ARBA00048679"/>
    </source>
</evidence>
<dbReference type="RefSeq" id="XP_001321349.1">
    <property type="nucleotide sequence ID" value="XM_001321314.1"/>
</dbReference>
<dbReference type="InterPro" id="IPR011009">
    <property type="entry name" value="Kinase-like_dom_sf"/>
</dbReference>
<proteinExistence type="inferred from homology"/>
<dbReference type="GO" id="GO:0005524">
    <property type="term" value="F:ATP binding"/>
    <property type="evidence" value="ECO:0007669"/>
    <property type="project" value="UniProtKB-UniRule"/>
</dbReference>
<dbReference type="PROSITE" id="PS00108">
    <property type="entry name" value="PROTEIN_KINASE_ST"/>
    <property type="match status" value="1"/>
</dbReference>
<reference evidence="14" key="1">
    <citation type="submission" date="2006-10" db="EMBL/GenBank/DDBJ databases">
        <authorList>
            <person name="Amadeo P."/>
            <person name="Zhao Q."/>
            <person name="Wortman J."/>
            <person name="Fraser-Liggett C."/>
            <person name="Carlton J."/>
        </authorList>
    </citation>
    <scope>NUCLEOTIDE SEQUENCE</scope>
    <source>
        <strain evidence="14">G3</strain>
    </source>
</reference>
<keyword evidence="6 14" id="KW-0418">Kinase</keyword>
<evidence type="ECO:0000256" key="1">
    <source>
        <dbReference type="ARBA" id="ARBA00010886"/>
    </source>
</evidence>
<name>A2EE14_TRIV3</name>
<comment type="catalytic activity">
    <reaction evidence="8">
        <text>L-threonyl-[protein] + ATP = O-phospho-L-threonyl-[protein] + ADP + H(+)</text>
        <dbReference type="Rhea" id="RHEA:46608"/>
        <dbReference type="Rhea" id="RHEA-COMP:11060"/>
        <dbReference type="Rhea" id="RHEA-COMP:11605"/>
        <dbReference type="ChEBI" id="CHEBI:15378"/>
        <dbReference type="ChEBI" id="CHEBI:30013"/>
        <dbReference type="ChEBI" id="CHEBI:30616"/>
        <dbReference type="ChEBI" id="CHEBI:61977"/>
        <dbReference type="ChEBI" id="CHEBI:456216"/>
        <dbReference type="EC" id="2.7.11.1"/>
    </reaction>
</comment>
<keyword evidence="15" id="KW-1185">Reference proteome</keyword>
<evidence type="ECO:0000256" key="3">
    <source>
        <dbReference type="ARBA" id="ARBA00022527"/>
    </source>
</evidence>
<dbReference type="GO" id="GO:0005737">
    <property type="term" value="C:cytoplasm"/>
    <property type="evidence" value="ECO:0000318"/>
    <property type="project" value="GO_Central"/>
</dbReference>
<dbReference type="FunFam" id="3.30.200.20:FF:000097">
    <property type="entry name" value="Probable serine/threonine-protein kinase nek1"/>
    <property type="match status" value="1"/>
</dbReference>
<dbReference type="Proteomes" id="UP000001542">
    <property type="component" value="Unassembled WGS sequence"/>
</dbReference>
<dbReference type="FunFam" id="1.10.510.10:FF:000535">
    <property type="entry name" value="Serine/threonine-protein kinase a"/>
    <property type="match status" value="1"/>
</dbReference>
<dbReference type="OMA" id="ETDHPIS"/>
<dbReference type="InParanoid" id="A2EE14"/>
<evidence type="ECO:0000313" key="14">
    <source>
        <dbReference type="EMBL" id="EAY09126.1"/>
    </source>
</evidence>
<dbReference type="VEuPathDB" id="TrichDB:TVAG_230860"/>
<dbReference type="VEuPathDB" id="TrichDB:TVAGG3_0889940"/>
<dbReference type="STRING" id="5722.A2EE14"/>
<evidence type="ECO:0000256" key="12">
    <source>
        <dbReference type="SAM" id="MobiDB-lite"/>
    </source>
</evidence>
<dbReference type="CDD" id="cd08530">
    <property type="entry name" value="STKc_CNK2-like"/>
    <property type="match status" value="1"/>
</dbReference>
<evidence type="ECO:0000256" key="6">
    <source>
        <dbReference type="ARBA" id="ARBA00022777"/>
    </source>
</evidence>
<keyword evidence="5 10" id="KW-0547">Nucleotide-binding</keyword>
<evidence type="ECO:0000256" key="10">
    <source>
        <dbReference type="PROSITE-ProRule" id="PRU10141"/>
    </source>
</evidence>
<dbReference type="SMART" id="SM00220">
    <property type="entry name" value="S_TKc"/>
    <property type="match status" value="1"/>
</dbReference>
<comment type="catalytic activity">
    <reaction evidence="9">
        <text>L-seryl-[protein] + ATP = O-phospho-L-seryl-[protein] + ADP + H(+)</text>
        <dbReference type="Rhea" id="RHEA:17989"/>
        <dbReference type="Rhea" id="RHEA-COMP:9863"/>
        <dbReference type="Rhea" id="RHEA-COMP:11604"/>
        <dbReference type="ChEBI" id="CHEBI:15378"/>
        <dbReference type="ChEBI" id="CHEBI:29999"/>
        <dbReference type="ChEBI" id="CHEBI:30616"/>
        <dbReference type="ChEBI" id="CHEBI:83421"/>
        <dbReference type="ChEBI" id="CHEBI:456216"/>
        <dbReference type="EC" id="2.7.11.1"/>
    </reaction>
</comment>
<gene>
    <name evidence="14" type="ORF">TVAG_230860</name>
</gene>
<dbReference type="InterPro" id="IPR008271">
    <property type="entry name" value="Ser/Thr_kinase_AS"/>
</dbReference>
<feature type="domain" description="Protein kinase" evidence="13">
    <location>
        <begin position="6"/>
        <end position="260"/>
    </location>
</feature>
<dbReference type="Gene3D" id="1.10.510.10">
    <property type="entry name" value="Transferase(Phosphotransferase) domain 1"/>
    <property type="match status" value="1"/>
</dbReference>
<evidence type="ECO:0000259" key="13">
    <source>
        <dbReference type="PROSITE" id="PS50011"/>
    </source>
</evidence>
<feature type="binding site" evidence="10">
    <location>
        <position position="35"/>
    </location>
    <ligand>
        <name>ATP</name>
        <dbReference type="ChEBI" id="CHEBI:30616"/>
    </ligand>
</feature>
<evidence type="ECO:0000256" key="8">
    <source>
        <dbReference type="ARBA" id="ARBA00047899"/>
    </source>
</evidence>
<evidence type="ECO:0000256" key="7">
    <source>
        <dbReference type="ARBA" id="ARBA00022840"/>
    </source>
</evidence>
<reference evidence="14" key="2">
    <citation type="journal article" date="2007" name="Science">
        <title>Draft genome sequence of the sexually transmitted pathogen Trichomonas vaginalis.</title>
        <authorList>
            <person name="Carlton J.M."/>
            <person name="Hirt R.P."/>
            <person name="Silva J.C."/>
            <person name="Delcher A.L."/>
            <person name="Schatz M."/>
            <person name="Zhao Q."/>
            <person name="Wortman J.R."/>
            <person name="Bidwell S.L."/>
            <person name="Alsmark U.C.M."/>
            <person name="Besteiro S."/>
            <person name="Sicheritz-Ponten T."/>
            <person name="Noel C.J."/>
            <person name="Dacks J.B."/>
            <person name="Foster P.G."/>
            <person name="Simillion C."/>
            <person name="Van de Peer Y."/>
            <person name="Miranda-Saavedra D."/>
            <person name="Barton G.J."/>
            <person name="Westrop G.D."/>
            <person name="Mueller S."/>
            <person name="Dessi D."/>
            <person name="Fiori P.L."/>
            <person name="Ren Q."/>
            <person name="Paulsen I."/>
            <person name="Zhang H."/>
            <person name="Bastida-Corcuera F.D."/>
            <person name="Simoes-Barbosa A."/>
            <person name="Brown M.T."/>
            <person name="Hayes R.D."/>
            <person name="Mukherjee M."/>
            <person name="Okumura C.Y."/>
            <person name="Schneider R."/>
            <person name="Smith A.J."/>
            <person name="Vanacova S."/>
            <person name="Villalvazo M."/>
            <person name="Haas B.J."/>
            <person name="Pertea M."/>
            <person name="Feldblyum T.V."/>
            <person name="Utterback T.R."/>
            <person name="Shu C.L."/>
            <person name="Osoegawa K."/>
            <person name="de Jong P.J."/>
            <person name="Hrdy I."/>
            <person name="Horvathova L."/>
            <person name="Zubacova Z."/>
            <person name="Dolezal P."/>
            <person name="Malik S.B."/>
            <person name="Logsdon J.M. Jr."/>
            <person name="Henze K."/>
            <person name="Gupta A."/>
            <person name="Wang C.C."/>
            <person name="Dunne R.L."/>
            <person name="Upcroft J.A."/>
            <person name="Upcroft P."/>
            <person name="White O."/>
            <person name="Salzberg S.L."/>
            <person name="Tang P."/>
            <person name="Chiu C.-H."/>
            <person name="Lee Y.-S."/>
            <person name="Embley T.M."/>
            <person name="Coombs G.H."/>
            <person name="Mottram J.C."/>
            <person name="Tachezy J."/>
            <person name="Fraser-Liggett C.M."/>
            <person name="Johnson P.J."/>
        </authorList>
    </citation>
    <scope>NUCLEOTIDE SEQUENCE [LARGE SCALE GENOMIC DNA]</scope>
    <source>
        <strain evidence="14">G3</strain>
    </source>
</reference>